<dbReference type="InterPro" id="IPR027417">
    <property type="entry name" value="P-loop_NTPase"/>
</dbReference>
<dbReference type="SUPFAM" id="SSF52540">
    <property type="entry name" value="P-loop containing nucleoside triphosphate hydrolases"/>
    <property type="match status" value="1"/>
</dbReference>
<keyword evidence="2" id="KW-1185">Reference proteome</keyword>
<dbReference type="OrthoDB" id="3259098at2759"/>
<dbReference type="InterPro" id="IPR053137">
    <property type="entry name" value="NLR-like"/>
</dbReference>
<protein>
    <submittedName>
        <fullName evidence="1">FabD/lysophospholipase-like protein</fullName>
    </submittedName>
</protein>
<dbReference type="Gene3D" id="3.40.50.300">
    <property type="entry name" value="P-loop containing nucleotide triphosphate hydrolases"/>
    <property type="match status" value="1"/>
</dbReference>
<comment type="caution">
    <text evidence="1">The sequence shown here is derived from an EMBL/GenBank/DDBJ whole genome shotgun (WGS) entry which is preliminary data.</text>
</comment>
<dbReference type="AlphaFoldDB" id="A0A8H7CLZ7"/>
<dbReference type="SMART" id="SM00028">
    <property type="entry name" value="TPR"/>
    <property type="match status" value="8"/>
</dbReference>
<organism evidence="1 2">
    <name type="scientific">Mycena sanguinolenta</name>
    <dbReference type="NCBI Taxonomy" id="230812"/>
    <lineage>
        <taxon>Eukaryota</taxon>
        <taxon>Fungi</taxon>
        <taxon>Dikarya</taxon>
        <taxon>Basidiomycota</taxon>
        <taxon>Agaricomycotina</taxon>
        <taxon>Agaricomycetes</taxon>
        <taxon>Agaricomycetidae</taxon>
        <taxon>Agaricales</taxon>
        <taxon>Marasmiineae</taxon>
        <taxon>Mycenaceae</taxon>
        <taxon>Mycena</taxon>
    </lineage>
</organism>
<dbReference type="Pfam" id="PF13424">
    <property type="entry name" value="TPR_12"/>
    <property type="match status" value="4"/>
</dbReference>
<proteinExistence type="predicted"/>
<reference evidence="1" key="1">
    <citation type="submission" date="2020-05" db="EMBL/GenBank/DDBJ databases">
        <title>Mycena genomes resolve the evolution of fungal bioluminescence.</title>
        <authorList>
            <person name="Tsai I.J."/>
        </authorList>
    </citation>
    <scope>NUCLEOTIDE SEQUENCE</scope>
    <source>
        <strain evidence="1">160909Yilan</strain>
    </source>
</reference>
<dbReference type="InterPro" id="IPR011990">
    <property type="entry name" value="TPR-like_helical_dom_sf"/>
</dbReference>
<dbReference type="Gene3D" id="1.25.40.10">
    <property type="entry name" value="Tetratricopeptide repeat domain"/>
    <property type="match status" value="3"/>
</dbReference>
<dbReference type="Proteomes" id="UP000623467">
    <property type="component" value="Unassembled WGS sequence"/>
</dbReference>
<evidence type="ECO:0000313" key="1">
    <source>
        <dbReference type="EMBL" id="KAF7342654.1"/>
    </source>
</evidence>
<dbReference type="PANTHER" id="PTHR46082:SF11">
    <property type="entry name" value="AAA+ ATPASE DOMAIN-CONTAINING PROTEIN-RELATED"/>
    <property type="match status" value="1"/>
</dbReference>
<accession>A0A8H7CLZ7</accession>
<dbReference type="Pfam" id="PF13374">
    <property type="entry name" value="TPR_10"/>
    <property type="match status" value="5"/>
</dbReference>
<evidence type="ECO:0000313" key="2">
    <source>
        <dbReference type="Proteomes" id="UP000623467"/>
    </source>
</evidence>
<dbReference type="EMBL" id="JACAZH010000025">
    <property type="protein sequence ID" value="KAF7342654.1"/>
    <property type="molecule type" value="Genomic_DNA"/>
</dbReference>
<gene>
    <name evidence="1" type="ORF">MSAN_02022400</name>
</gene>
<sequence length="1030" mass="114749">MEPPAMTEMSQQIPILTLSQQLEGTMLAEHQSRPMQLSITGGQGGTGGLGHPQGIGGVGGTGMGPTVNITAQQLTLSTLASEQVSQESKIRAAQIGIRCPPPSRIFQGRRDILDQMHDFFTSNTGVQKIFLLHGLGGAGKTQIALKFIKEFSVNFSDVFFIDTSSIATIDAGLKSIAVIKNFGDSLQEGLLWLTSQVQAWLLVFDNADDPRINLQEFIPECDHGNIIITSRNPGLSIHAGSESSVSDMEEQDAVILLLKSAAQMVTVATKQIAAEIVQALFYLPLAIIQAGAFISKSRNLSSYLELYTKNQEQLLREKPTQSRDRYKWTVYTTWQMSFDQLSPPAAMLLQHCSFLHYNGISEQIFSYAAQYQSSSDGPSEEELQEPLEFLSQFRRSMGEWDSLKFTLAMNEVQAYSLVGFDEVTKLFSVHPLVHTWGQISNPNPDKYMLTIGNILGMALSQRSQGDSGLPSPVLYPHIELALQNSLDLAPTFRHCYGLLYREAGKYKESANILEAVLGDRKQLLGDEHRDTLITMTQLAYTISCLGEYQRAKDLETTVLEKQKQILGDSHPDMMVTMNNLATTYIELGEYQNAKDLKITVLEKEKQILGDNHPHTLFAMSNLASIYSALGEYQKAKDLEIAVLEKRKQILGDDHLDTLRAKANLASTYSDFGKHQEAKELEIVVLEKRKQILGSNHPHTLLAMANLAITYSELGEYQEARDFEIVVLEQRKQILGNNHPATLLAMGNLASTYSNLGEYPKAKDLKITVLEKQKQILGDNHPHTLLAMSNLASTYSDLGEYQKAQDLEIAVLEKRKQILGHDHPDTLRAMRNLALTYSDLGEHQNAQVLEIAVLEKRKQILGNDHPHTLLAMASLASTYSELGEYQEAKHLEIAVLEKQKQILGVNHLDTLLAMGNLARTYSNLGEHQEAKDLEIAVLEKRKQIMGDNNPDTLLAMANLATTYWHLEDYQKAKELEIIVLEKRKQILGDTHPDTLHAISNLAFTYSDLGEHQQAQELRELVHQAEIASNPG</sequence>
<dbReference type="SUPFAM" id="SSF48452">
    <property type="entry name" value="TPR-like"/>
    <property type="match status" value="4"/>
</dbReference>
<dbReference type="InterPro" id="IPR019734">
    <property type="entry name" value="TPR_rpt"/>
</dbReference>
<name>A0A8H7CLZ7_9AGAR</name>
<dbReference type="PANTHER" id="PTHR46082">
    <property type="entry name" value="ATP/GTP-BINDING PROTEIN-RELATED"/>
    <property type="match status" value="1"/>
</dbReference>